<dbReference type="STRING" id="1185876.BN8_03433"/>
<feature type="transmembrane region" description="Helical" evidence="1">
    <location>
        <begin position="50"/>
        <end position="70"/>
    </location>
</feature>
<feature type="transmembrane region" description="Helical" evidence="1">
    <location>
        <begin position="394"/>
        <end position="412"/>
    </location>
</feature>
<dbReference type="Proteomes" id="UP000009309">
    <property type="component" value="Unassembled WGS sequence"/>
</dbReference>
<evidence type="ECO:0000259" key="2">
    <source>
        <dbReference type="Pfam" id="PF04235"/>
    </source>
</evidence>
<proteinExistence type="predicted"/>
<name>I2GK51_9BACT</name>
<feature type="transmembrane region" description="Helical" evidence="1">
    <location>
        <begin position="273"/>
        <end position="294"/>
    </location>
</feature>
<comment type="caution">
    <text evidence="3">The sequence shown here is derived from an EMBL/GenBank/DDBJ whole genome shotgun (WGS) entry which is preliminary data.</text>
</comment>
<evidence type="ECO:0000313" key="4">
    <source>
        <dbReference type="Proteomes" id="UP000009309"/>
    </source>
</evidence>
<dbReference type="AlphaFoldDB" id="I2GK51"/>
<keyword evidence="1" id="KW-0472">Membrane</keyword>
<feature type="domain" description="DUF418" evidence="2">
    <location>
        <begin position="291"/>
        <end position="462"/>
    </location>
</feature>
<dbReference type="InterPro" id="IPR007349">
    <property type="entry name" value="DUF418"/>
</dbReference>
<evidence type="ECO:0000313" key="3">
    <source>
        <dbReference type="EMBL" id="CCH54276.1"/>
    </source>
</evidence>
<dbReference type="PANTHER" id="PTHR30590">
    <property type="entry name" value="INNER MEMBRANE PROTEIN"/>
    <property type="match status" value="1"/>
</dbReference>
<protein>
    <recommendedName>
        <fullName evidence="2">DUF418 domain-containing protein</fullName>
    </recommendedName>
</protein>
<dbReference type="EMBL" id="CAIT01000006">
    <property type="protein sequence ID" value="CCH54276.1"/>
    <property type="molecule type" value="Genomic_DNA"/>
</dbReference>
<feature type="transmembrane region" description="Helical" evidence="1">
    <location>
        <begin position="149"/>
        <end position="168"/>
    </location>
</feature>
<feature type="transmembrane region" description="Helical" evidence="1">
    <location>
        <begin position="424"/>
        <end position="443"/>
    </location>
</feature>
<dbReference type="InterPro" id="IPR052529">
    <property type="entry name" value="Bact_Transport_Assoc"/>
</dbReference>
<gene>
    <name evidence="3" type="ORF">BN8_03433</name>
</gene>
<keyword evidence="1" id="KW-0812">Transmembrane</keyword>
<reference evidence="3 4" key="1">
    <citation type="journal article" date="2012" name="J. Bacteriol.">
        <title>Genome Sequence of the Filamentous Bacterium Fibrisoma limi BUZ 3T.</title>
        <authorList>
            <person name="Filippini M."/>
            <person name="Qi W."/>
            <person name="Jaenicke S."/>
            <person name="Goesmann A."/>
            <person name="Smits T.H."/>
            <person name="Bagheri H.C."/>
        </authorList>
    </citation>
    <scope>NUCLEOTIDE SEQUENCE [LARGE SCALE GENOMIC DNA]</scope>
    <source>
        <strain evidence="4">BUZ 3T</strain>
    </source>
</reference>
<organism evidence="3 4">
    <name type="scientific">Fibrisoma limi BUZ 3</name>
    <dbReference type="NCBI Taxonomy" id="1185876"/>
    <lineage>
        <taxon>Bacteria</taxon>
        <taxon>Pseudomonadati</taxon>
        <taxon>Bacteroidota</taxon>
        <taxon>Cytophagia</taxon>
        <taxon>Cytophagales</taxon>
        <taxon>Spirosomataceae</taxon>
        <taxon>Fibrisoma</taxon>
    </lineage>
</organism>
<feature type="transmembrane region" description="Helical" evidence="1">
    <location>
        <begin position="175"/>
        <end position="194"/>
    </location>
</feature>
<sequence length="473" mass="54835">MHLFTICLNTKPVTPLQSPFCMTPFLTTEPIAVAPARPVSQTERIRTIDMLRGVALLGILLMNIPFFSMADRFSDAFRNDPTNVNFWVSAVITVLFEGKMRALFSMIFGVGIILFVARKEQADRAAFGLFFRRMGWLVLFGLIDSHVLLWMGDILYFYGIIGVIAFWFRKIKPGYLALGVLLVAIFDNVMYVSFYQDMRDKRLAYLAVEKVQQQGQKLTPAQEQTVKDWQAVQESFLPNKAEVAEHTRLMKSPNYFTVASCHRKEVWDSQTKYLIYGIWDPLALMLLGMALYKWGFVTGQWTRRRYWQTMLVGYGLGLPLVVFSFYASYSRHLADTEAFVRYMEQHPVIWTALIYPFQRILLVMAHASLVILLIKSNAAKGLLNRLGAVGQMAFTNYVMHTVICTLVFYGYGLNQYAEWQFYQLYFLVAAIWVLQLIVSPIWLRHFSFGPLEWVWRSLTYWQRQPMRRTVSPS</sequence>
<keyword evidence="1" id="KW-1133">Transmembrane helix</keyword>
<dbReference type="eggNOG" id="COG2311">
    <property type="taxonomic scope" value="Bacteria"/>
</dbReference>
<accession>I2GK51</accession>
<keyword evidence="4" id="KW-1185">Reference proteome</keyword>
<feature type="transmembrane region" description="Helical" evidence="1">
    <location>
        <begin position="90"/>
        <end position="117"/>
    </location>
</feature>
<evidence type="ECO:0000256" key="1">
    <source>
        <dbReference type="SAM" id="Phobius"/>
    </source>
</evidence>
<feature type="transmembrane region" description="Helical" evidence="1">
    <location>
        <begin position="306"/>
        <end position="329"/>
    </location>
</feature>
<dbReference type="PANTHER" id="PTHR30590:SF2">
    <property type="entry name" value="INNER MEMBRANE PROTEIN"/>
    <property type="match status" value="1"/>
</dbReference>
<dbReference type="Pfam" id="PF04235">
    <property type="entry name" value="DUF418"/>
    <property type="match status" value="1"/>
</dbReference>
<feature type="transmembrane region" description="Helical" evidence="1">
    <location>
        <begin position="349"/>
        <end position="374"/>
    </location>
</feature>